<reference evidence="3" key="1">
    <citation type="submission" date="2014-11" db="EMBL/GenBank/DDBJ databases">
        <authorList>
            <person name="Otto D Thomas"/>
            <person name="Naeem Raeece"/>
        </authorList>
    </citation>
    <scope>NUCLEOTIDE SEQUENCE</scope>
</reference>
<keyword evidence="2" id="KW-1133">Transmembrane helix</keyword>
<name>A0A0G4HY50_9ALVE</name>
<sequence length="123" mass="14247">MPAWTSRTKTERQRWHWPLLTVIAALCRFYNTQKTSKSRNKGWKLRKGILKAQSRTALGYGGAFMREGDKDRGWRRRHRRGGMHWVFLTLPSSAEGIRILDPDRDGMQSQPVQPSPLSLEDLA</sequence>
<accession>A0A0G4HY50</accession>
<dbReference type="EMBL" id="CDMZ01004331">
    <property type="protein sequence ID" value="CEM49436.1"/>
    <property type="molecule type" value="Genomic_DNA"/>
</dbReference>
<dbReference type="AlphaFoldDB" id="A0A0G4HY50"/>
<proteinExistence type="predicted"/>
<protein>
    <submittedName>
        <fullName evidence="3">Uncharacterized protein</fullName>
    </submittedName>
</protein>
<feature type="compositionally biased region" description="Polar residues" evidence="1">
    <location>
        <begin position="107"/>
        <end position="116"/>
    </location>
</feature>
<feature type="region of interest" description="Disordered" evidence="1">
    <location>
        <begin position="99"/>
        <end position="123"/>
    </location>
</feature>
<keyword evidence="2" id="KW-0812">Transmembrane</keyword>
<keyword evidence="2" id="KW-0472">Membrane</keyword>
<evidence type="ECO:0000313" key="3">
    <source>
        <dbReference type="EMBL" id="CEM49436.1"/>
    </source>
</evidence>
<evidence type="ECO:0000256" key="1">
    <source>
        <dbReference type="SAM" id="MobiDB-lite"/>
    </source>
</evidence>
<organism evidence="3">
    <name type="scientific">Chromera velia CCMP2878</name>
    <dbReference type="NCBI Taxonomy" id="1169474"/>
    <lineage>
        <taxon>Eukaryota</taxon>
        <taxon>Sar</taxon>
        <taxon>Alveolata</taxon>
        <taxon>Colpodellida</taxon>
        <taxon>Chromeraceae</taxon>
        <taxon>Chromera</taxon>
    </lineage>
</organism>
<feature type="transmembrane region" description="Helical" evidence="2">
    <location>
        <begin position="15"/>
        <end position="31"/>
    </location>
</feature>
<gene>
    <name evidence="3" type="ORF">Cvel_9403</name>
</gene>
<dbReference type="VEuPathDB" id="CryptoDB:Cvel_9403"/>
<evidence type="ECO:0000256" key="2">
    <source>
        <dbReference type="SAM" id="Phobius"/>
    </source>
</evidence>